<dbReference type="PRINTS" id="PR00106">
    <property type="entry name" value="DNAPOLB"/>
</dbReference>
<evidence type="ECO:0000256" key="11">
    <source>
        <dbReference type="ARBA" id="ARBA00022833"/>
    </source>
</evidence>
<dbReference type="InterPro" id="IPR042087">
    <property type="entry name" value="DNA_pol_B_thumb"/>
</dbReference>
<comment type="similarity">
    <text evidence="3 20">Belongs to the DNA polymerase type-B family.</text>
</comment>
<evidence type="ECO:0000256" key="8">
    <source>
        <dbReference type="ARBA" id="ARBA00022723"/>
    </source>
</evidence>
<feature type="domain" description="DNA-directed DNA polymerase family B exonuclease" evidence="23">
    <location>
        <begin position="807"/>
        <end position="980"/>
    </location>
</feature>
<dbReference type="GO" id="GO:0000724">
    <property type="term" value="P:double-strand break repair via homologous recombination"/>
    <property type="evidence" value="ECO:0007669"/>
    <property type="project" value="TreeGrafter"/>
</dbReference>
<evidence type="ECO:0000259" key="23">
    <source>
        <dbReference type="Pfam" id="PF03104"/>
    </source>
</evidence>
<dbReference type="GO" id="GO:0008270">
    <property type="term" value="F:zinc ion binding"/>
    <property type="evidence" value="ECO:0007669"/>
    <property type="project" value="UniProtKB-KW"/>
</dbReference>
<keyword evidence="15 20" id="KW-0238">DNA-binding</keyword>
<dbReference type="InterPro" id="IPR012337">
    <property type="entry name" value="RNaseH-like_sf"/>
</dbReference>
<keyword evidence="16" id="KW-0234">DNA repair</keyword>
<evidence type="ECO:0000256" key="21">
    <source>
        <dbReference type="SAM" id="MobiDB-lite"/>
    </source>
</evidence>
<dbReference type="InterPro" id="IPR056435">
    <property type="entry name" value="DPOD/Z_N"/>
</dbReference>
<dbReference type="GO" id="GO:0000166">
    <property type="term" value="F:nucleotide binding"/>
    <property type="evidence" value="ECO:0007669"/>
    <property type="project" value="InterPro"/>
</dbReference>
<keyword evidence="28" id="KW-1185">Reference proteome</keyword>
<dbReference type="InterPro" id="IPR036397">
    <property type="entry name" value="RNaseH_sf"/>
</dbReference>
<name>A0A4S2MLU3_9PEZI</name>
<evidence type="ECO:0000313" key="27">
    <source>
        <dbReference type="EMBL" id="TGZ77992.1"/>
    </source>
</evidence>
<evidence type="ECO:0000256" key="13">
    <source>
        <dbReference type="ARBA" id="ARBA00023004"/>
    </source>
</evidence>
<comment type="catalytic activity">
    <reaction evidence="18 20">
        <text>DNA(n) + a 2'-deoxyribonucleoside 5'-triphosphate = DNA(n+1) + diphosphate</text>
        <dbReference type="Rhea" id="RHEA:22508"/>
        <dbReference type="Rhea" id="RHEA-COMP:17339"/>
        <dbReference type="Rhea" id="RHEA-COMP:17340"/>
        <dbReference type="ChEBI" id="CHEBI:33019"/>
        <dbReference type="ChEBI" id="CHEBI:61560"/>
        <dbReference type="ChEBI" id="CHEBI:173112"/>
        <dbReference type="EC" id="2.7.7.7"/>
    </reaction>
</comment>
<reference evidence="27 28" key="1">
    <citation type="submission" date="2019-04" db="EMBL/GenBank/DDBJ databases">
        <title>Comparative genomics and transcriptomics to analyze fruiting body development in filamentous ascomycetes.</title>
        <authorList>
            <consortium name="DOE Joint Genome Institute"/>
            <person name="Lutkenhaus R."/>
            <person name="Traeger S."/>
            <person name="Breuer J."/>
            <person name="Kuo A."/>
            <person name="Lipzen A."/>
            <person name="Pangilinan J."/>
            <person name="Dilworth D."/>
            <person name="Sandor L."/>
            <person name="Poggeler S."/>
            <person name="Barry K."/>
            <person name="Grigoriev I.V."/>
            <person name="Nowrousian M."/>
        </authorList>
    </citation>
    <scope>NUCLEOTIDE SEQUENCE [LARGE SCALE GENOMIC DNA]</scope>
    <source>
        <strain evidence="27 28">CBS 389.68</strain>
    </source>
</reference>
<dbReference type="STRING" id="341454.A0A4S2MLU3"/>
<protein>
    <recommendedName>
        <fullName evidence="20">DNA polymerase</fullName>
        <ecNumber evidence="20">2.7.7.7</ecNumber>
    </recommendedName>
</protein>
<dbReference type="GO" id="GO:0005634">
    <property type="term" value="C:nucleus"/>
    <property type="evidence" value="ECO:0007669"/>
    <property type="project" value="UniProtKB-SubCell"/>
</dbReference>
<feature type="domain" description="DNA polymerase zeta catalytic subunit N-terminal" evidence="26">
    <location>
        <begin position="7"/>
        <end position="60"/>
    </location>
</feature>
<feature type="region of interest" description="Disordered" evidence="21">
    <location>
        <begin position="493"/>
        <end position="568"/>
    </location>
</feature>
<dbReference type="Gene3D" id="1.10.287.690">
    <property type="entry name" value="Helix hairpin bin"/>
    <property type="match status" value="1"/>
</dbReference>
<dbReference type="GO" id="GO:0003887">
    <property type="term" value="F:DNA-directed DNA polymerase activity"/>
    <property type="evidence" value="ECO:0007669"/>
    <property type="project" value="UniProtKB-KW"/>
</dbReference>
<feature type="domain" description="C4-type zinc-finger of DNA polymerase delta" evidence="24">
    <location>
        <begin position="1541"/>
        <end position="1612"/>
    </location>
</feature>
<evidence type="ECO:0000256" key="17">
    <source>
        <dbReference type="ARBA" id="ARBA00023242"/>
    </source>
</evidence>
<evidence type="ECO:0000256" key="1">
    <source>
        <dbReference type="ARBA" id="ARBA00001966"/>
    </source>
</evidence>
<dbReference type="Pfam" id="PF24065">
    <property type="entry name" value="REV3_N"/>
    <property type="match status" value="1"/>
</dbReference>
<dbReference type="FunCoup" id="A0A4S2MLU3">
    <property type="interactions" value="674"/>
</dbReference>
<keyword evidence="6 20" id="KW-0548">Nucleotidyltransferase</keyword>
<evidence type="ECO:0000256" key="14">
    <source>
        <dbReference type="ARBA" id="ARBA00023014"/>
    </source>
</evidence>
<dbReference type="Pfam" id="PF00136">
    <property type="entry name" value="DNA_pol_B"/>
    <property type="match status" value="1"/>
</dbReference>
<keyword evidence="13 20" id="KW-0408">Iron</keyword>
<dbReference type="InterPro" id="IPR056447">
    <property type="entry name" value="REV3_N"/>
</dbReference>
<dbReference type="InterPro" id="IPR006133">
    <property type="entry name" value="DNA-dir_DNA_pol_B_exonuc"/>
</dbReference>
<dbReference type="Gene3D" id="3.90.1600.10">
    <property type="entry name" value="Palm domain of DNA polymerase"/>
    <property type="match status" value="1"/>
</dbReference>
<keyword evidence="12 20" id="KW-0239">DNA-directed DNA polymerase</keyword>
<dbReference type="InParanoid" id="A0A4S2MLU3"/>
<feature type="compositionally biased region" description="Basic residues" evidence="21">
    <location>
        <begin position="517"/>
        <end position="529"/>
    </location>
</feature>
<dbReference type="InterPro" id="IPR030559">
    <property type="entry name" value="PolZ_Rev3"/>
</dbReference>
<evidence type="ECO:0000256" key="2">
    <source>
        <dbReference type="ARBA" id="ARBA00004123"/>
    </source>
</evidence>
<evidence type="ECO:0000256" key="19">
    <source>
        <dbReference type="ARBA" id="ARBA00066055"/>
    </source>
</evidence>
<dbReference type="Gene3D" id="1.10.132.60">
    <property type="entry name" value="DNA polymerase family B, C-terminal domain"/>
    <property type="match status" value="1"/>
</dbReference>
<evidence type="ECO:0000256" key="20">
    <source>
        <dbReference type="RuleBase" id="RU000442"/>
    </source>
</evidence>
<keyword evidence="7 20" id="KW-0235">DNA replication</keyword>
<evidence type="ECO:0000256" key="5">
    <source>
        <dbReference type="ARBA" id="ARBA00022679"/>
    </source>
</evidence>
<keyword evidence="5 20" id="KW-0808">Transferase</keyword>
<feature type="region of interest" description="Disordered" evidence="21">
    <location>
        <begin position="397"/>
        <end position="436"/>
    </location>
</feature>
<dbReference type="InterPro" id="IPR006172">
    <property type="entry name" value="DNA-dir_DNA_pol_B"/>
</dbReference>
<dbReference type="SMART" id="SM00486">
    <property type="entry name" value="POLBc"/>
    <property type="match status" value="1"/>
</dbReference>
<evidence type="ECO:0000256" key="3">
    <source>
        <dbReference type="ARBA" id="ARBA00005755"/>
    </source>
</evidence>
<evidence type="ECO:0000256" key="10">
    <source>
        <dbReference type="ARBA" id="ARBA00022771"/>
    </source>
</evidence>
<feature type="compositionally biased region" description="Low complexity" evidence="21">
    <location>
        <begin position="397"/>
        <end position="406"/>
    </location>
</feature>
<dbReference type="Pfam" id="PF24055">
    <property type="entry name" value="POL3_N"/>
    <property type="match status" value="1"/>
</dbReference>
<keyword evidence="10 20" id="KW-0863">Zinc-finger</keyword>
<evidence type="ECO:0000256" key="15">
    <source>
        <dbReference type="ARBA" id="ARBA00023125"/>
    </source>
</evidence>
<dbReference type="FunFam" id="1.10.287.690:FF:000002">
    <property type="entry name" value="DNA polymerase zeta"/>
    <property type="match status" value="1"/>
</dbReference>
<dbReference type="EC" id="2.7.7.7" evidence="20"/>
<comment type="subunit">
    <text evidence="19">Forms DNA polymerase zeta with REV7.</text>
</comment>
<comment type="cofactor">
    <cofactor evidence="1 20">
        <name>[4Fe-4S] cluster</name>
        <dbReference type="ChEBI" id="CHEBI:49883"/>
    </cofactor>
</comment>
<organism evidence="27 28">
    <name type="scientific">Ascodesmis nigricans</name>
    <dbReference type="NCBI Taxonomy" id="341454"/>
    <lineage>
        <taxon>Eukaryota</taxon>
        <taxon>Fungi</taxon>
        <taxon>Dikarya</taxon>
        <taxon>Ascomycota</taxon>
        <taxon>Pezizomycotina</taxon>
        <taxon>Pezizomycetes</taxon>
        <taxon>Pezizales</taxon>
        <taxon>Ascodesmidaceae</taxon>
        <taxon>Ascodesmis</taxon>
    </lineage>
</organism>
<dbReference type="EMBL" id="ML220146">
    <property type="protein sequence ID" value="TGZ77992.1"/>
    <property type="molecule type" value="Genomic_DNA"/>
</dbReference>
<dbReference type="SUPFAM" id="SSF56672">
    <property type="entry name" value="DNA/RNA polymerases"/>
    <property type="match status" value="1"/>
</dbReference>
<keyword evidence="4 20" id="KW-0004">4Fe-4S</keyword>
<dbReference type="InterPro" id="IPR006134">
    <property type="entry name" value="DNA-dir_DNA_pol_B_multi_dom"/>
</dbReference>
<dbReference type="InterPro" id="IPR023211">
    <property type="entry name" value="DNA_pol_palm_dom_sf"/>
</dbReference>
<evidence type="ECO:0000256" key="9">
    <source>
        <dbReference type="ARBA" id="ARBA00022763"/>
    </source>
</evidence>
<dbReference type="Gene3D" id="3.30.420.10">
    <property type="entry name" value="Ribonuclease H-like superfamily/Ribonuclease H"/>
    <property type="match status" value="1"/>
</dbReference>
<feature type="domain" description="DNA polymerase delta/zeta catalytic subunit N-terminal" evidence="25">
    <location>
        <begin position="61"/>
        <end position="156"/>
    </location>
</feature>
<dbReference type="InterPro" id="IPR017964">
    <property type="entry name" value="DNA-dir_DNA_pol_B_CS"/>
</dbReference>
<dbReference type="SUPFAM" id="SSF53098">
    <property type="entry name" value="Ribonuclease H-like"/>
    <property type="match status" value="1"/>
</dbReference>
<feature type="compositionally biased region" description="Acidic residues" evidence="21">
    <location>
        <begin position="407"/>
        <end position="436"/>
    </location>
</feature>
<dbReference type="GO" id="GO:0003677">
    <property type="term" value="F:DNA binding"/>
    <property type="evidence" value="ECO:0007669"/>
    <property type="project" value="UniProtKB-KW"/>
</dbReference>
<evidence type="ECO:0000256" key="6">
    <source>
        <dbReference type="ARBA" id="ARBA00022695"/>
    </source>
</evidence>
<dbReference type="GO" id="GO:0051539">
    <property type="term" value="F:4 iron, 4 sulfur cluster binding"/>
    <property type="evidence" value="ECO:0007669"/>
    <property type="project" value="UniProtKB-KW"/>
</dbReference>
<dbReference type="Gene3D" id="3.30.342.10">
    <property type="entry name" value="DNA Polymerase, chain B, domain 1"/>
    <property type="match status" value="1"/>
</dbReference>
<evidence type="ECO:0000256" key="7">
    <source>
        <dbReference type="ARBA" id="ARBA00022705"/>
    </source>
</evidence>
<evidence type="ECO:0000259" key="25">
    <source>
        <dbReference type="Pfam" id="PF24055"/>
    </source>
</evidence>
<dbReference type="PANTHER" id="PTHR45812">
    <property type="entry name" value="DNA POLYMERASE ZETA CATALYTIC SUBUNIT"/>
    <property type="match status" value="1"/>
</dbReference>
<dbReference type="GO" id="GO:0042276">
    <property type="term" value="P:error-prone translesion synthesis"/>
    <property type="evidence" value="ECO:0007669"/>
    <property type="project" value="TreeGrafter"/>
</dbReference>
<proteinExistence type="inferred from homology"/>
<feature type="domain" description="DNA-directed DNA polymerase family B multifunctional" evidence="22">
    <location>
        <begin position="1045"/>
        <end position="1493"/>
    </location>
</feature>
<dbReference type="FunFam" id="3.30.420.10:FF:000024">
    <property type="entry name" value="DNA polymerase zeta catalytic subunit"/>
    <property type="match status" value="1"/>
</dbReference>
<dbReference type="CDD" id="cd05534">
    <property type="entry name" value="POLBc_zeta"/>
    <property type="match status" value="1"/>
</dbReference>
<dbReference type="Pfam" id="PF03104">
    <property type="entry name" value="DNA_pol_B_exo1"/>
    <property type="match status" value="1"/>
</dbReference>
<evidence type="ECO:0000259" key="24">
    <source>
        <dbReference type="Pfam" id="PF14260"/>
    </source>
</evidence>
<keyword evidence="11 20" id="KW-0862">Zinc</keyword>
<dbReference type="Pfam" id="PF14260">
    <property type="entry name" value="zf-C4pol"/>
    <property type="match status" value="1"/>
</dbReference>
<evidence type="ECO:0000256" key="16">
    <source>
        <dbReference type="ARBA" id="ARBA00023204"/>
    </source>
</evidence>
<keyword evidence="17 20" id="KW-0539">Nucleus</keyword>
<keyword evidence="8 20" id="KW-0479">Metal-binding</keyword>
<evidence type="ECO:0000256" key="18">
    <source>
        <dbReference type="ARBA" id="ARBA00049244"/>
    </source>
</evidence>
<dbReference type="PANTHER" id="PTHR45812:SF1">
    <property type="entry name" value="DNA POLYMERASE ZETA CATALYTIC SUBUNIT"/>
    <property type="match status" value="1"/>
</dbReference>
<dbReference type="CDD" id="cd05778">
    <property type="entry name" value="DNA_polB_zeta_exo"/>
    <property type="match status" value="1"/>
</dbReference>
<evidence type="ECO:0000256" key="12">
    <source>
        <dbReference type="ARBA" id="ARBA00022932"/>
    </source>
</evidence>
<keyword evidence="14 20" id="KW-0411">Iron-sulfur</keyword>
<dbReference type="InterPro" id="IPR043502">
    <property type="entry name" value="DNA/RNA_pol_sf"/>
</dbReference>
<dbReference type="Proteomes" id="UP000298138">
    <property type="component" value="Unassembled WGS sequence"/>
</dbReference>
<keyword evidence="9" id="KW-0227">DNA damage</keyword>
<dbReference type="GO" id="GO:0006260">
    <property type="term" value="P:DNA replication"/>
    <property type="evidence" value="ECO:0007669"/>
    <property type="project" value="UniProtKB-KW"/>
</dbReference>
<evidence type="ECO:0000259" key="22">
    <source>
        <dbReference type="Pfam" id="PF00136"/>
    </source>
</evidence>
<gene>
    <name evidence="27" type="ORF">EX30DRAFT_374161</name>
</gene>
<dbReference type="PROSITE" id="PS00116">
    <property type="entry name" value="DNA_POLYMERASE_B"/>
    <property type="match status" value="1"/>
</dbReference>
<comment type="subcellular location">
    <subcellularLocation>
        <location evidence="2 20">Nucleus</location>
    </subcellularLocation>
</comment>
<dbReference type="InterPro" id="IPR025687">
    <property type="entry name" value="Znf-C4pol"/>
</dbReference>
<dbReference type="OrthoDB" id="2414538at2759"/>
<evidence type="ECO:0000313" key="28">
    <source>
        <dbReference type="Proteomes" id="UP000298138"/>
    </source>
</evidence>
<dbReference type="FunFam" id="1.10.132.60:FF:000007">
    <property type="entry name" value="DNA polymerase"/>
    <property type="match status" value="1"/>
</dbReference>
<accession>A0A4S2MLU3</accession>
<evidence type="ECO:0000259" key="26">
    <source>
        <dbReference type="Pfam" id="PF24065"/>
    </source>
</evidence>
<sequence>MDYEGEFTIQLDNIDTYHHHPTFLDPQLPRLPDVKYDPGVPIIRIYGTNGHGERVCAHIHGVLPYLYIEYPAPYETLEFEGGLDPFALRMTTEKVRQSVEAALDSSIQRRFKKDSQEPSKSQFVAAILPVKGIPFYGYHVGYRIFFKIYLFNPRHVRRLAELLEKGAVLNRPLQPYETHLGFVHQFMIDYNLYGCNYIRVPARKVRYRKIHEDYDTDEYVYDIDDAPKKIHNIPENQMLGPDQFPSQIYAGWEVHLCAKDILNTKSVSQRFLHHEFTDPDAPSDPGAKLLKSLEELWLEHGSLVDIDEAQSFSSTAGPERGTPVWLSEAAYRSDLDGLKAYEDRKHGKIKPETIPCRIPGVKSLYSAYESVDFLNNFYPPETKIPSYRGSAYRNVVQPNPVNQPPIDNDDDSIFDFSDDEIGEDDADNETDYDDPWANDEVMEEDKEESDELNKAELGVFEDMEWRIPKVNSGLRPPDPTMGDIEDAAKSIGLEANDGDDDDGSQASTPGSPTARAPKFRIRRMNKRKRNDTSPPPRPQICHRVGSNNHGLGIDMEPPTKKQYSSYRPPPPETDPIFTSILMLGDEGRINQHELPDFPSSVPEPVSTQIVRQEILQSLLGPDSSQGSAEFDAFVGGIYDAFELHPKRKIMIFQQVPPTAFEAHDALLKIHGAFYQKAFYGNPDDAPKHPVEMGGEFHRLEVKDLAHYPVFDPLQEGRKDLNMSGEASGDLWMLARPPPSYQEVVDSAKSQNIWGVTPSETAKKVWDYRPPKSKEKSSQILGPTQKTRYGFRETQRPSKTTIVRKTAGNMSIMSLEVHVNTRKHLVPDPEHDAIECIFWAMQGSPEEPPLTGIIMVGDDDDRNRIRGFRKVDMRVEQTETNLIMALIDIVRAQDPDILAGYEVHSHSWGYVIERAKHAIDIQLTDDLSRVKIYSRGRFGKDADKWGYKKSASIKVVGRQMLNIWRAMKGGIALNSYRLENVAFHQLNRRIPHYSFRDLTNWYKSKKALNQEKVLRYHMMRTKLNLELLEKEDFITRISEQARIIGIAFNQVLSRGSQLKVESLLFRIAKPESFILVSPSRKQVSDQNAIECKPLIMEPRSKFYTDPVVVLDFQSLYPSIMIAHNYCYSTCLGRIQDGWSGKNKLGFKKHYARSPGLLRYAEDYLKISPNGLVFVNEKFRQSLLSKMLQEILDTRVMVKKRMKDPNIDRWTKKKLNGRQLALKLIANVTYGYTSATFSGRMPCVEIADSIVQTGRETLEKAIALIKRETAWGAEVVYGDTDSVFVHLPGKTRDQAFDIGEQISARVTAMNPAPVKLQFEKVYHPSILLAMKRYVGYKYEYRAQAEPDFDAKGIEVIRRDGTPALQKLERKCIDILFRTKDVSKVKAHCQSEWVKIMKDRVSIQDFCIAKEVKLGKYKEGAQPQAGVVIAAKRIAKDPRNEPQYGERVPYVVVAGKSKRISDRAMEVEDMLRSGHVLDSAYYIGRTMINPLSRIFSIVGSNVQDWWNNTPKYQPLREVTRFGQKEAEYRVETLELLLAPSAEVCPLCEKEKEVDSQICKDCWVNKDRSFYEVRRRMMDVERRVNNLNAVCRSCAGISAVEEISCDSIDCPVFYSRIRETTKLRNFRVSERQMIEILENGEEMPESGDVISG</sequence>
<dbReference type="GO" id="GO:0016035">
    <property type="term" value="C:zeta DNA polymerase complex"/>
    <property type="evidence" value="ECO:0007669"/>
    <property type="project" value="InterPro"/>
</dbReference>
<evidence type="ECO:0000256" key="4">
    <source>
        <dbReference type="ARBA" id="ARBA00022485"/>
    </source>
</evidence>